<dbReference type="OrthoDB" id="2386317at2759"/>
<sequence>MNGCSDVIDNVRGIVSRVETNTKKHISVHKTSKLSATARNKVVNRSGGNYLSFRADINNPSYGPGIDNPSTKSCAASGCSEKIDDSLTYCSKHSQVSSSSLSKTVTKSEKSDISEEEGTTHHPDGSVTKYKKRSFSSTTTTTTTTN</sequence>
<feature type="compositionally biased region" description="Low complexity" evidence="1">
    <location>
        <begin position="93"/>
        <end position="105"/>
    </location>
</feature>
<proteinExistence type="predicted"/>
<feature type="region of interest" description="Disordered" evidence="1">
    <location>
        <begin position="93"/>
        <end position="146"/>
    </location>
</feature>
<dbReference type="EMBL" id="JEMT01019428">
    <property type="protein sequence ID" value="EXX66176.1"/>
    <property type="molecule type" value="Genomic_DNA"/>
</dbReference>
<reference evidence="2 3" key="1">
    <citation type="submission" date="2014-02" db="EMBL/GenBank/DDBJ databases">
        <title>Single nucleus genome sequencing reveals high similarity among nuclei of an endomycorrhizal fungus.</title>
        <authorList>
            <person name="Lin K."/>
            <person name="Geurts R."/>
            <person name="Zhang Z."/>
            <person name="Limpens E."/>
            <person name="Saunders D.G."/>
            <person name="Mu D."/>
            <person name="Pang E."/>
            <person name="Cao H."/>
            <person name="Cha H."/>
            <person name="Lin T."/>
            <person name="Zhou Q."/>
            <person name="Shang Y."/>
            <person name="Li Y."/>
            <person name="Ivanov S."/>
            <person name="Sharma T."/>
            <person name="Velzen R.V."/>
            <person name="Ruijter N.D."/>
            <person name="Aanen D.K."/>
            <person name="Win J."/>
            <person name="Kamoun S."/>
            <person name="Bisseling T."/>
            <person name="Huang S."/>
        </authorList>
    </citation>
    <scope>NUCLEOTIDE SEQUENCE [LARGE SCALE GENOMIC DNA]</scope>
    <source>
        <strain evidence="3">DAOM197198w</strain>
    </source>
</reference>
<dbReference type="Proteomes" id="UP000022910">
    <property type="component" value="Unassembled WGS sequence"/>
</dbReference>
<accession>A0A015L1F4</accession>
<feature type="compositionally biased region" description="Basic and acidic residues" evidence="1">
    <location>
        <begin position="106"/>
        <end position="124"/>
    </location>
</feature>
<dbReference type="AlphaFoldDB" id="A0A015L1F4"/>
<keyword evidence="3" id="KW-1185">Reference proteome</keyword>
<protein>
    <submittedName>
        <fullName evidence="2">Uncharacterized protein</fullName>
    </submittedName>
</protein>
<name>A0A015L1F4_RHIIW</name>
<evidence type="ECO:0000313" key="2">
    <source>
        <dbReference type="EMBL" id="EXX66176.1"/>
    </source>
</evidence>
<comment type="caution">
    <text evidence="2">The sequence shown here is derived from an EMBL/GenBank/DDBJ whole genome shotgun (WGS) entry which is preliminary data.</text>
</comment>
<organism evidence="2 3">
    <name type="scientific">Rhizophagus irregularis (strain DAOM 197198w)</name>
    <name type="common">Glomus intraradices</name>
    <dbReference type="NCBI Taxonomy" id="1432141"/>
    <lineage>
        <taxon>Eukaryota</taxon>
        <taxon>Fungi</taxon>
        <taxon>Fungi incertae sedis</taxon>
        <taxon>Mucoromycota</taxon>
        <taxon>Glomeromycotina</taxon>
        <taxon>Glomeromycetes</taxon>
        <taxon>Glomerales</taxon>
        <taxon>Glomeraceae</taxon>
        <taxon>Rhizophagus</taxon>
    </lineage>
</organism>
<dbReference type="HOGENOM" id="CLU_1778461_0_0_1"/>
<gene>
    <name evidence="2" type="ORF">RirG_126360</name>
</gene>
<evidence type="ECO:0000256" key="1">
    <source>
        <dbReference type="SAM" id="MobiDB-lite"/>
    </source>
</evidence>
<evidence type="ECO:0000313" key="3">
    <source>
        <dbReference type="Proteomes" id="UP000022910"/>
    </source>
</evidence>